<dbReference type="Proteomes" id="UP001197378">
    <property type="component" value="Unassembled WGS sequence"/>
</dbReference>
<gene>
    <name evidence="2" type="ORF">HFQ13_06145</name>
</gene>
<proteinExistence type="predicted"/>
<keyword evidence="1" id="KW-1133">Transmembrane helix</keyword>
<feature type="transmembrane region" description="Helical" evidence="1">
    <location>
        <begin position="12"/>
        <end position="32"/>
    </location>
</feature>
<comment type="caution">
    <text evidence="2">The sequence shown here is derived from an EMBL/GenBank/DDBJ whole genome shotgun (WGS) entry which is preliminary data.</text>
</comment>
<name>A0AAE2YPV2_9PROT</name>
<protein>
    <submittedName>
        <fullName evidence="2">Uncharacterized protein</fullName>
    </submittedName>
</protein>
<evidence type="ECO:0000313" key="2">
    <source>
        <dbReference type="EMBL" id="MBU2787785.1"/>
    </source>
</evidence>
<evidence type="ECO:0000313" key="3">
    <source>
        <dbReference type="Proteomes" id="UP001197378"/>
    </source>
</evidence>
<dbReference type="EMBL" id="JAAXYO010000066">
    <property type="protein sequence ID" value="MBU2787785.1"/>
    <property type="molecule type" value="Genomic_DNA"/>
</dbReference>
<reference evidence="2" key="1">
    <citation type="journal article" date="2021" name="ISME J.">
        <title>Genomic evolution of the class Acidithiobacillia: deep-branching Proteobacteria living in extreme acidic conditions.</title>
        <authorList>
            <person name="Moya-Beltran A."/>
            <person name="Beard S."/>
            <person name="Rojas-Villalobos C."/>
            <person name="Issotta F."/>
            <person name="Gallardo Y."/>
            <person name="Ulloa R."/>
            <person name="Giaveno A."/>
            <person name="Degli Esposti M."/>
            <person name="Johnson D.B."/>
            <person name="Quatrini R."/>
        </authorList>
    </citation>
    <scope>NUCLEOTIDE SEQUENCE</scope>
    <source>
        <strain evidence="2">VAN18-1</strain>
    </source>
</reference>
<keyword evidence="3" id="KW-1185">Reference proteome</keyword>
<dbReference type="AlphaFoldDB" id="A0AAE2YPV2"/>
<accession>A0AAE2YPV2</accession>
<evidence type="ECO:0000256" key="1">
    <source>
        <dbReference type="SAM" id="Phobius"/>
    </source>
</evidence>
<keyword evidence="1" id="KW-0472">Membrane</keyword>
<sequence length="275" mass="31520">MSADQYPDNRKVYVMISIIRLFFATVIVFFFISPVAYGGNNSEMEKELVVYLKKIQKLSTDYRQDGLLEKENQAFRKKLLDFVKMPSSLSSKYTELKKFMYISTSKDGEVRAYTWDTELGGTMHFFDTVYQFMGKNGKIYTESEERGKNDPGGILTGIFDVNTEKGKVYLLRSTAILGSSLDYESIRVVEIAENSLQDKKLIKTESGLTSSIGFEYDFFSIDDSGERPIRLIKYDTATKTIKIPVVVSSQKFPYGRVTDRFISYKFNGTFFVRQG</sequence>
<organism evidence="2 3">
    <name type="scientific">Igneacidithiobacillus copahuensis</name>
    <dbReference type="NCBI Taxonomy" id="2724909"/>
    <lineage>
        <taxon>Bacteria</taxon>
        <taxon>Pseudomonadati</taxon>
        <taxon>Pseudomonadota</taxon>
        <taxon>Acidithiobacillia</taxon>
        <taxon>Acidithiobacillales</taxon>
        <taxon>Acidithiobacillaceae</taxon>
        <taxon>Igneacidithiobacillus</taxon>
    </lineage>
</organism>
<keyword evidence="1" id="KW-0812">Transmembrane</keyword>